<evidence type="ECO:0000256" key="5">
    <source>
        <dbReference type="SAM" id="MobiDB-lite"/>
    </source>
</evidence>
<evidence type="ECO:0000313" key="7">
    <source>
        <dbReference type="Proteomes" id="UP000191024"/>
    </source>
</evidence>
<proteinExistence type="inferred from homology"/>
<dbReference type="PANTHER" id="PTHR14577:SF0">
    <property type="entry name" value="NUCLEOLAR PROTEIN 12"/>
    <property type="match status" value="1"/>
</dbReference>
<accession>A0A1G4JF48</accession>
<evidence type="ECO:0000256" key="4">
    <source>
        <dbReference type="ARBA" id="ARBA00023242"/>
    </source>
</evidence>
<evidence type="ECO:0000256" key="3">
    <source>
        <dbReference type="ARBA" id="ARBA00023054"/>
    </source>
</evidence>
<dbReference type="GO" id="GO:0005730">
    <property type="term" value="C:nucleolus"/>
    <property type="evidence" value="ECO:0007669"/>
    <property type="project" value="UniProtKB-SubCell"/>
</dbReference>
<dbReference type="OrthoDB" id="551633at2759"/>
<protein>
    <submittedName>
        <fullName evidence="6">LAMI_0D11188g1_1</fullName>
    </submittedName>
</protein>
<feature type="compositionally biased region" description="Basic and acidic residues" evidence="5">
    <location>
        <begin position="51"/>
        <end position="96"/>
    </location>
</feature>
<gene>
    <name evidence="6" type="ORF">LAMI_0D11188G</name>
</gene>
<dbReference type="Proteomes" id="UP000191024">
    <property type="component" value="Chromosome D"/>
</dbReference>
<feature type="compositionally biased region" description="Polar residues" evidence="5">
    <location>
        <begin position="113"/>
        <end position="124"/>
    </location>
</feature>
<organism evidence="6 7">
    <name type="scientific">Lachancea mirantina</name>
    <dbReference type="NCBI Taxonomy" id="1230905"/>
    <lineage>
        <taxon>Eukaryota</taxon>
        <taxon>Fungi</taxon>
        <taxon>Dikarya</taxon>
        <taxon>Ascomycota</taxon>
        <taxon>Saccharomycotina</taxon>
        <taxon>Saccharomycetes</taxon>
        <taxon>Saccharomycetales</taxon>
        <taxon>Saccharomycetaceae</taxon>
        <taxon>Lachancea</taxon>
    </lineage>
</organism>
<comment type="subcellular location">
    <subcellularLocation>
        <location evidence="1">Nucleus</location>
        <location evidence="1">Nucleolus</location>
    </subcellularLocation>
</comment>
<sequence>MVRQSNREILSKGKNYVQKQAKKFGADEVTFDRDSRLEYLTGFHKRKVERQKKAQEFAKEQERQNKIEERRKLREQRKQDAEEQFTKFKNSMKEVGDYIGSDGEDESLRVQPGENSDNEGSWTGFSDDGDSTNGVKPILKRTRDVYDDDTQVDIEPLEPNDNFEYLARANNVRLERSEKILDESIDRAAKYAKFLGMDDKPKKKKKFRYLTKAERRENQRKANSNKRRK</sequence>
<dbReference type="STRING" id="1230905.A0A1G4JF48"/>
<keyword evidence="3" id="KW-0175">Coiled coil</keyword>
<feature type="region of interest" description="Disordered" evidence="5">
    <location>
        <begin position="50"/>
        <end position="136"/>
    </location>
</feature>
<feature type="compositionally biased region" description="Basic and acidic residues" evidence="5">
    <location>
        <begin position="211"/>
        <end position="220"/>
    </location>
</feature>
<dbReference type="Pfam" id="PF09805">
    <property type="entry name" value="Nop25"/>
    <property type="match status" value="1"/>
</dbReference>
<dbReference type="InterPro" id="IPR019186">
    <property type="entry name" value="Nucleolar_protein_12"/>
</dbReference>
<name>A0A1G4JF48_9SACH</name>
<dbReference type="AlphaFoldDB" id="A0A1G4JF48"/>
<dbReference type="EMBL" id="LT598463">
    <property type="protein sequence ID" value="SCU88748.1"/>
    <property type="molecule type" value="Genomic_DNA"/>
</dbReference>
<dbReference type="GO" id="GO:0019843">
    <property type="term" value="F:rRNA binding"/>
    <property type="evidence" value="ECO:0007669"/>
    <property type="project" value="TreeGrafter"/>
</dbReference>
<feature type="region of interest" description="Disordered" evidence="5">
    <location>
        <begin position="205"/>
        <end position="229"/>
    </location>
</feature>
<reference evidence="6 7" key="1">
    <citation type="submission" date="2016-03" db="EMBL/GenBank/DDBJ databases">
        <authorList>
            <person name="Devillers H."/>
        </authorList>
    </citation>
    <scope>NUCLEOTIDE SEQUENCE [LARGE SCALE GENOMIC DNA]</scope>
    <source>
        <strain evidence="6">CBS 11717</strain>
    </source>
</reference>
<keyword evidence="7" id="KW-1185">Reference proteome</keyword>
<evidence type="ECO:0000256" key="1">
    <source>
        <dbReference type="ARBA" id="ARBA00004604"/>
    </source>
</evidence>
<dbReference type="PANTHER" id="PTHR14577">
    <property type="entry name" value="NUCLEOLAR PROTEIN 12"/>
    <property type="match status" value="1"/>
</dbReference>
<comment type="similarity">
    <text evidence="2">Belongs to the RRP17 family.</text>
</comment>
<evidence type="ECO:0000313" key="6">
    <source>
        <dbReference type="EMBL" id="SCU88748.1"/>
    </source>
</evidence>
<evidence type="ECO:0000256" key="2">
    <source>
        <dbReference type="ARBA" id="ARBA00007175"/>
    </source>
</evidence>
<keyword evidence="4" id="KW-0539">Nucleus</keyword>